<dbReference type="InterPro" id="IPR011009">
    <property type="entry name" value="Kinase-like_dom_sf"/>
</dbReference>
<dbReference type="InterPro" id="IPR023214">
    <property type="entry name" value="HAD_sf"/>
</dbReference>
<accession>A0A1W6BV72</accession>
<dbReference type="SUPFAM" id="SSF56784">
    <property type="entry name" value="HAD-like"/>
    <property type="match status" value="1"/>
</dbReference>
<evidence type="ECO:0000313" key="2">
    <source>
        <dbReference type="Proteomes" id="UP000192902"/>
    </source>
</evidence>
<name>A0A1W6BV72_9BACT</name>
<dbReference type="Proteomes" id="UP000192902">
    <property type="component" value="Chromosome"/>
</dbReference>
<organism evidence="1 2">
    <name type="scientific">Campylobacter cuniculorum DSM 23162 = LMG 24588</name>
    <dbReference type="NCBI Taxonomy" id="1121267"/>
    <lineage>
        <taxon>Bacteria</taxon>
        <taxon>Pseudomonadati</taxon>
        <taxon>Campylobacterota</taxon>
        <taxon>Epsilonproteobacteria</taxon>
        <taxon>Campylobacterales</taxon>
        <taxon>Campylobacteraceae</taxon>
        <taxon>Campylobacter</taxon>
    </lineage>
</organism>
<dbReference type="eggNOG" id="COG1208">
    <property type="taxonomic scope" value="Bacteria"/>
</dbReference>
<evidence type="ECO:0000313" key="1">
    <source>
        <dbReference type="EMBL" id="ARJ56003.1"/>
    </source>
</evidence>
<dbReference type="SUPFAM" id="SSF53448">
    <property type="entry name" value="Nucleotide-diphospho-sugar transferases"/>
    <property type="match status" value="1"/>
</dbReference>
<dbReference type="InterPro" id="IPR029044">
    <property type="entry name" value="Nucleotide-diphossugar_trans"/>
</dbReference>
<dbReference type="STRING" id="1121267.CCUN_0351"/>
<dbReference type="RefSeq" id="WP_232087699.1">
    <property type="nucleotide sequence ID" value="NZ_CP020867.1"/>
</dbReference>
<dbReference type="KEGG" id="ccun:CCUN_0351"/>
<reference evidence="1 2" key="1">
    <citation type="submission" date="2017-04" db="EMBL/GenBank/DDBJ databases">
        <title>Complete genome sequence of the Campylobacter cuniculorum type strain LMG24588.</title>
        <authorList>
            <person name="Miller W.G."/>
            <person name="Yee E."/>
            <person name="Revez J."/>
            <person name="Bono J.L."/>
            <person name="Rossi M."/>
        </authorList>
    </citation>
    <scope>NUCLEOTIDE SEQUENCE [LARGE SCALE GENOMIC DNA]</scope>
    <source>
        <strain evidence="1 2">LMG 24588</strain>
    </source>
</reference>
<proteinExistence type="predicted"/>
<protein>
    <submittedName>
        <fullName evidence="1">Capsular polysaccharide biosynthesis protein</fullName>
    </submittedName>
</protein>
<dbReference type="Gene3D" id="3.90.1200.10">
    <property type="match status" value="1"/>
</dbReference>
<dbReference type="InterPro" id="IPR036412">
    <property type="entry name" value="HAD-like_sf"/>
</dbReference>
<sequence length="634" mass="74676">MKKLVIDLDGTLTIDDKNVPYEKKKVNQEVLEKLKIYKKMGFKITIFTSRNMKTYRGDIEKIKALTLPKIKTWLAENHIVYDELIVGKPWCGDEGFYIDDKAIRPLEFSTLDFKEITQLLNTKKQQKAVLITSAKYLSDEFTLEFGQIVPSFLPLGNKRLYEYQAKLFKDCRIFLSLPKDFKINTFDLKKFKNLGIKPLFVPNDLNLGESIVYCINLLCEDELYIIHGDCFFKDLELIPNSLVLARVKENYNWAYMDKDFKIKNSEELDENLILAGAFHIQNTRVLTRTIVRNGYSFFKGLKSYSKILPFTILKNDSWLDFGLLTNYFHSKKVIQTQRSFNTLTHNKWGGGMVQKTSSWLKKIEAEISWFESLPKELCIFIPQFLRGQGCYFTEYIYNNTLAELFVFGKLPNYVWVRIFYSLKDFLDKLHSFKNENLVLNFDYKAKILQRLEEFSKQNNIDLNQKWQLGDKTLPSILELVKKLDKYIKSPKCYTLIHGDFCFSNIMYDFRANSIKTFDPRGMDFDEKISNFGDANYDLAKLVHSVFGYYDFIIAGFYNLKIKANTIQFSFFHHNELKNIQKSFLEIFKPDKEIFALNIHLFLSMLPLHKDCKERQMAFLANALRLFDEFFEEEL</sequence>
<dbReference type="AlphaFoldDB" id="A0A1W6BV72"/>
<dbReference type="Gene3D" id="3.40.50.1000">
    <property type="entry name" value="HAD superfamily/HAD-like"/>
    <property type="match status" value="1"/>
</dbReference>
<dbReference type="SUPFAM" id="SSF56112">
    <property type="entry name" value="Protein kinase-like (PK-like)"/>
    <property type="match status" value="1"/>
</dbReference>
<gene>
    <name evidence="1" type="ORF">CCUN_0351</name>
</gene>
<dbReference type="eggNOG" id="COG0561">
    <property type="taxonomic scope" value="Bacteria"/>
</dbReference>
<dbReference type="EMBL" id="CP020867">
    <property type="protein sequence ID" value="ARJ56003.1"/>
    <property type="molecule type" value="Genomic_DNA"/>
</dbReference>